<keyword evidence="1" id="KW-0472">Membrane</keyword>
<evidence type="ECO:0000256" key="1">
    <source>
        <dbReference type="SAM" id="Phobius"/>
    </source>
</evidence>
<reference evidence="2" key="1">
    <citation type="submission" date="2021-04" db="EMBL/GenBank/DDBJ databases">
        <title>Characterizing Neisseria spp. as novel respiratory pathobionts in bronchiectasis.</title>
        <authorList>
            <person name="Li L."/>
            <person name="Mac Aogain M."/>
            <person name="Xu T."/>
            <person name="Jaggi T.K."/>
            <person name="Chan L.Y."/>
            <person name="Keir H.R."/>
            <person name="Dicker A.J."/>
            <person name="Qu J."/>
            <person name="Liu Y."/>
            <person name="Chen H.S."/>
            <person name="Koh M.S."/>
            <person name="Ong T.H."/>
            <person name="Lim A.Y.H."/>
            <person name="Abisheganaden J."/>
            <person name="Low T.B."/>
            <person name="Oliver B.G."/>
            <person name="Tan N.S."/>
            <person name="Fang M."/>
            <person name="Chalmers J.D."/>
            <person name="Chotirmall S.H."/>
        </authorList>
    </citation>
    <scope>NUCLEOTIDE SEQUENCE</scope>
    <source>
        <strain evidence="2">TT0077</strain>
    </source>
</reference>
<dbReference type="AlphaFoldDB" id="A0A9X9N205"/>
<dbReference type="EMBL" id="CP073115">
    <property type="protein sequence ID" value="UTG70656.1"/>
    <property type="molecule type" value="Genomic_DNA"/>
</dbReference>
<organism evidence="2 3">
    <name type="scientific">Neisseria subflava</name>
    <dbReference type="NCBI Taxonomy" id="28449"/>
    <lineage>
        <taxon>Bacteria</taxon>
        <taxon>Pseudomonadati</taxon>
        <taxon>Pseudomonadota</taxon>
        <taxon>Betaproteobacteria</taxon>
        <taxon>Neisseriales</taxon>
        <taxon>Neisseriaceae</taxon>
        <taxon>Neisseria</taxon>
    </lineage>
</organism>
<keyword evidence="1" id="KW-0812">Transmembrane</keyword>
<dbReference type="RefSeq" id="WP_254324832.1">
    <property type="nucleotide sequence ID" value="NZ_CP073115.1"/>
</dbReference>
<feature type="transmembrane region" description="Helical" evidence="1">
    <location>
        <begin position="53"/>
        <end position="71"/>
    </location>
</feature>
<accession>A0A9X9N205</accession>
<sequence>MKFDKFVGYIIFLLLCILSFFILKQNFYITDYIVYGDMYKLSELQGEIEGSEIVVKLFFILNNISILLFLLNRKILGTIVFALIGIFVYHLVELDLFFIIVFSTIKAGNYGLIIIFALYALLLLINIYSYLRSPKLR</sequence>
<protein>
    <submittedName>
        <fullName evidence="2">Transcriptional regulator</fullName>
    </submittedName>
</protein>
<proteinExistence type="predicted"/>
<dbReference type="Proteomes" id="UP001057296">
    <property type="component" value="Chromosome"/>
</dbReference>
<feature type="transmembrane region" description="Helical" evidence="1">
    <location>
        <begin position="7"/>
        <end position="29"/>
    </location>
</feature>
<feature type="transmembrane region" description="Helical" evidence="1">
    <location>
        <begin position="78"/>
        <end position="104"/>
    </location>
</feature>
<evidence type="ECO:0000313" key="2">
    <source>
        <dbReference type="EMBL" id="UTG70656.1"/>
    </source>
</evidence>
<feature type="transmembrane region" description="Helical" evidence="1">
    <location>
        <begin position="110"/>
        <end position="131"/>
    </location>
</feature>
<name>A0A9X9N205_NEISU</name>
<keyword evidence="1" id="KW-1133">Transmembrane helix</keyword>
<gene>
    <name evidence="2" type="ORF">KCG54_04975</name>
</gene>
<evidence type="ECO:0000313" key="3">
    <source>
        <dbReference type="Proteomes" id="UP001057296"/>
    </source>
</evidence>